<evidence type="ECO:0000313" key="1">
    <source>
        <dbReference type="EMBL" id="MBW84312.1"/>
    </source>
</evidence>
<dbReference type="AlphaFoldDB" id="A0A2P2ISW5"/>
<name>A0A2P2ISW5_RHIMU</name>
<organism evidence="1">
    <name type="scientific">Rhizophora mucronata</name>
    <name type="common">Asiatic mangrove</name>
    <dbReference type="NCBI Taxonomy" id="61149"/>
    <lineage>
        <taxon>Eukaryota</taxon>
        <taxon>Viridiplantae</taxon>
        <taxon>Streptophyta</taxon>
        <taxon>Embryophyta</taxon>
        <taxon>Tracheophyta</taxon>
        <taxon>Spermatophyta</taxon>
        <taxon>Magnoliopsida</taxon>
        <taxon>eudicotyledons</taxon>
        <taxon>Gunneridae</taxon>
        <taxon>Pentapetalae</taxon>
        <taxon>rosids</taxon>
        <taxon>fabids</taxon>
        <taxon>Malpighiales</taxon>
        <taxon>Rhizophoraceae</taxon>
        <taxon>Rhizophora</taxon>
    </lineage>
</organism>
<proteinExistence type="predicted"/>
<accession>A0A2P2ISW5</accession>
<dbReference type="EMBL" id="GGEC01003829">
    <property type="protein sequence ID" value="MBW84312.1"/>
    <property type="molecule type" value="Transcribed_RNA"/>
</dbReference>
<reference evidence="1" key="1">
    <citation type="submission" date="2018-02" db="EMBL/GenBank/DDBJ databases">
        <title>Rhizophora mucronata_Transcriptome.</title>
        <authorList>
            <person name="Meera S.P."/>
            <person name="Sreeshan A."/>
            <person name="Augustine A."/>
        </authorList>
    </citation>
    <scope>NUCLEOTIDE SEQUENCE</scope>
    <source>
        <tissue evidence="1">Leaf</tissue>
    </source>
</reference>
<sequence length="42" mass="5267">MFFAKRFIYERMMNRCHLLFQLCIAERITYNQGNSSNWTLYR</sequence>
<protein>
    <submittedName>
        <fullName evidence="1">TMV resistance protein N-like</fullName>
    </submittedName>
</protein>